<dbReference type="Pfam" id="PF00534">
    <property type="entry name" value="Glycos_transf_1"/>
    <property type="match status" value="1"/>
</dbReference>
<evidence type="ECO:0000259" key="2">
    <source>
        <dbReference type="Pfam" id="PF13579"/>
    </source>
</evidence>
<dbReference type="SUPFAM" id="SSF53756">
    <property type="entry name" value="UDP-Glycosyltransferase/glycogen phosphorylase"/>
    <property type="match status" value="1"/>
</dbReference>
<organism evidence="3 4">
    <name type="scientific">Aquabacterium lacunae</name>
    <dbReference type="NCBI Taxonomy" id="2528630"/>
    <lineage>
        <taxon>Bacteria</taxon>
        <taxon>Pseudomonadati</taxon>
        <taxon>Pseudomonadota</taxon>
        <taxon>Betaproteobacteria</taxon>
        <taxon>Burkholderiales</taxon>
        <taxon>Aquabacterium</taxon>
    </lineage>
</organism>
<dbReference type="Proteomes" id="UP000292120">
    <property type="component" value="Unassembled WGS sequence"/>
</dbReference>
<dbReference type="GO" id="GO:0016757">
    <property type="term" value="F:glycosyltransferase activity"/>
    <property type="evidence" value="ECO:0007669"/>
    <property type="project" value="InterPro"/>
</dbReference>
<dbReference type="AlphaFoldDB" id="A0A4Q9H024"/>
<dbReference type="InterPro" id="IPR001296">
    <property type="entry name" value="Glyco_trans_1"/>
</dbReference>
<comment type="caution">
    <text evidence="3">The sequence shown here is derived from an EMBL/GenBank/DDBJ whole genome shotgun (WGS) entry which is preliminary data.</text>
</comment>
<dbReference type="InterPro" id="IPR028098">
    <property type="entry name" value="Glyco_trans_4-like_N"/>
</dbReference>
<feature type="domain" description="Glycosyl transferase family 1" evidence="1">
    <location>
        <begin position="202"/>
        <end position="362"/>
    </location>
</feature>
<dbReference type="InterPro" id="IPR050194">
    <property type="entry name" value="Glycosyltransferase_grp1"/>
</dbReference>
<dbReference type="PANTHER" id="PTHR45947">
    <property type="entry name" value="SULFOQUINOVOSYL TRANSFERASE SQD2"/>
    <property type="match status" value="1"/>
</dbReference>
<reference evidence="3 4" key="1">
    <citation type="submission" date="2019-02" db="EMBL/GenBank/DDBJ databases">
        <title>Aquabacterium sp. strain KMB7.</title>
        <authorList>
            <person name="Chen W.-M."/>
        </authorList>
    </citation>
    <scope>NUCLEOTIDE SEQUENCE [LARGE SCALE GENOMIC DNA]</scope>
    <source>
        <strain evidence="3 4">KMB7</strain>
    </source>
</reference>
<dbReference type="EMBL" id="SIXI01000004">
    <property type="protein sequence ID" value="TBO30475.1"/>
    <property type="molecule type" value="Genomic_DNA"/>
</dbReference>
<evidence type="ECO:0000313" key="4">
    <source>
        <dbReference type="Proteomes" id="UP000292120"/>
    </source>
</evidence>
<accession>A0A4Q9H024</accession>
<sequence length="388" mass="42922">MSLLHCIGSINPATGGPIEAVRQLSAVHQRQGHHIELASLDPPEAPWVHQSPIQCHALGPGLLGNFGFSPRYQRWIEGNASRFDAVIVHGLWQYHGVGVRQGLRRHRTPYFVYPHGMLDPWFKRTYPFKHLKKWLFWPWGEYRVLRDANGVLFTCEQEARLAAQSFCLYSTHDQVVSFGTAPPPAEARQQALAFETRFPAAQGTRRLLFLGRVHEKKGVDLLLKAWAQVARTHPQALACSQLVMAGPADDAYGQAMKALAVDLGIASQVVWTGMLSGDEKWGAYRCSDAFVLASHQENFGISVVEALACAKPVLISRQVNIWREIDAAQAGWMVDDDIGSVAAGLGQWAQSTSTERAQMGDRAVALFQQRFHIEAAAKSLLDALSARA</sequence>
<proteinExistence type="predicted"/>
<evidence type="ECO:0000313" key="3">
    <source>
        <dbReference type="EMBL" id="TBO30475.1"/>
    </source>
</evidence>
<dbReference type="Pfam" id="PF13579">
    <property type="entry name" value="Glyco_trans_4_4"/>
    <property type="match status" value="1"/>
</dbReference>
<evidence type="ECO:0000259" key="1">
    <source>
        <dbReference type="Pfam" id="PF00534"/>
    </source>
</evidence>
<name>A0A4Q9H024_9BURK</name>
<gene>
    <name evidence="3" type="ORF">EYS42_10775</name>
</gene>
<keyword evidence="3" id="KW-0808">Transferase</keyword>
<dbReference type="Gene3D" id="3.40.50.2000">
    <property type="entry name" value="Glycogen Phosphorylase B"/>
    <property type="match status" value="2"/>
</dbReference>
<dbReference type="PANTHER" id="PTHR45947:SF3">
    <property type="entry name" value="SULFOQUINOVOSYL TRANSFERASE SQD2"/>
    <property type="match status" value="1"/>
</dbReference>
<keyword evidence="4" id="KW-1185">Reference proteome</keyword>
<feature type="domain" description="Glycosyltransferase subfamily 4-like N-terminal" evidence="2">
    <location>
        <begin position="15"/>
        <end position="165"/>
    </location>
</feature>
<protein>
    <submittedName>
        <fullName evidence="3">Glycosyltransferase</fullName>
    </submittedName>
</protein>
<dbReference type="OrthoDB" id="433681at2"/>